<name>A0A0W0VCE4_9GAMM</name>
<dbReference type="EMBL" id="LNYJ01000011">
    <property type="protein sequence ID" value="KTD17759.1"/>
    <property type="molecule type" value="Genomic_DNA"/>
</dbReference>
<dbReference type="OrthoDB" id="5654139at2"/>
<evidence type="ECO:0008006" key="3">
    <source>
        <dbReference type="Google" id="ProtNLM"/>
    </source>
</evidence>
<gene>
    <name evidence="1" type="ORF">Ljor_2065</name>
</gene>
<dbReference type="RefSeq" id="WP_058471484.1">
    <property type="nucleotide sequence ID" value="NZ_CAAAIC010000001.1"/>
</dbReference>
<evidence type="ECO:0000313" key="2">
    <source>
        <dbReference type="Proteomes" id="UP000055035"/>
    </source>
</evidence>
<organism evidence="1 2">
    <name type="scientific">Legionella jordanis</name>
    <dbReference type="NCBI Taxonomy" id="456"/>
    <lineage>
        <taxon>Bacteria</taxon>
        <taxon>Pseudomonadati</taxon>
        <taxon>Pseudomonadota</taxon>
        <taxon>Gammaproteobacteria</taxon>
        <taxon>Legionellales</taxon>
        <taxon>Legionellaceae</taxon>
        <taxon>Legionella</taxon>
    </lineage>
</organism>
<protein>
    <recommendedName>
        <fullName evidence="3">Sel1 repeat family protein</fullName>
    </recommendedName>
</protein>
<accession>A0A0W0VCE4</accession>
<dbReference type="Proteomes" id="UP000055035">
    <property type="component" value="Unassembled WGS sequence"/>
</dbReference>
<dbReference type="PATRIC" id="fig|456.5.peg.2211"/>
<keyword evidence="2" id="KW-1185">Reference proteome</keyword>
<evidence type="ECO:0000313" key="1">
    <source>
        <dbReference type="EMBL" id="KTD17759.1"/>
    </source>
</evidence>
<proteinExistence type="predicted"/>
<reference evidence="1 2" key="1">
    <citation type="submission" date="2015-11" db="EMBL/GenBank/DDBJ databases">
        <title>Genomic analysis of 38 Legionella species identifies large and diverse effector repertoires.</title>
        <authorList>
            <person name="Burstein D."/>
            <person name="Amaro F."/>
            <person name="Zusman T."/>
            <person name="Lifshitz Z."/>
            <person name="Cohen O."/>
            <person name="Gilbert J.A."/>
            <person name="Pupko T."/>
            <person name="Shuman H.A."/>
            <person name="Segal G."/>
        </authorList>
    </citation>
    <scope>NUCLEOTIDE SEQUENCE [LARGE SCALE GENOMIC DNA]</scope>
    <source>
        <strain evidence="1 2">BL-540</strain>
    </source>
</reference>
<dbReference type="AlphaFoldDB" id="A0A0W0VCE4"/>
<comment type="caution">
    <text evidence="1">The sequence shown here is derived from an EMBL/GenBank/DDBJ whole genome shotgun (WGS) entry which is preliminary data.</text>
</comment>
<sequence>MWLQIRKNDLERRKRIGEIFGEGCINNGEDYAAASLIYQHGDVSDHYYQAFHWALLAKEKGVSKAKYLVALTLDHYLVSIGKNSYSEVRRI</sequence>